<sequence length="47" mass="5717">IYVKSQENNPYLSFKNEIINSLYKDNYDINETFITKHIHDDRNKDII</sequence>
<keyword evidence="2" id="KW-1185">Reference proteome</keyword>
<organism evidence="1 2">
    <name type="scientific">Cetraspora pellucida</name>
    <dbReference type="NCBI Taxonomy" id="1433469"/>
    <lineage>
        <taxon>Eukaryota</taxon>
        <taxon>Fungi</taxon>
        <taxon>Fungi incertae sedis</taxon>
        <taxon>Mucoromycota</taxon>
        <taxon>Glomeromycotina</taxon>
        <taxon>Glomeromycetes</taxon>
        <taxon>Diversisporales</taxon>
        <taxon>Gigasporaceae</taxon>
        <taxon>Cetraspora</taxon>
    </lineage>
</organism>
<evidence type="ECO:0000313" key="2">
    <source>
        <dbReference type="Proteomes" id="UP000789366"/>
    </source>
</evidence>
<dbReference type="EMBL" id="CAJVPW010070000">
    <property type="protein sequence ID" value="CAG8791883.1"/>
    <property type="molecule type" value="Genomic_DNA"/>
</dbReference>
<gene>
    <name evidence="1" type="ORF">SPELUC_LOCUS17307</name>
</gene>
<feature type="non-terminal residue" evidence="1">
    <location>
        <position position="47"/>
    </location>
</feature>
<reference evidence="1" key="1">
    <citation type="submission" date="2021-06" db="EMBL/GenBank/DDBJ databases">
        <authorList>
            <person name="Kallberg Y."/>
            <person name="Tangrot J."/>
            <person name="Rosling A."/>
        </authorList>
    </citation>
    <scope>NUCLEOTIDE SEQUENCE</scope>
    <source>
        <strain evidence="1">28 12/20/2015</strain>
    </source>
</reference>
<accession>A0ACA9RHE5</accession>
<protein>
    <submittedName>
        <fullName evidence="1">248_t:CDS:1</fullName>
    </submittedName>
</protein>
<evidence type="ECO:0000313" key="1">
    <source>
        <dbReference type="EMBL" id="CAG8791883.1"/>
    </source>
</evidence>
<comment type="caution">
    <text evidence="1">The sequence shown here is derived from an EMBL/GenBank/DDBJ whole genome shotgun (WGS) entry which is preliminary data.</text>
</comment>
<name>A0ACA9RHE5_9GLOM</name>
<proteinExistence type="predicted"/>
<dbReference type="Proteomes" id="UP000789366">
    <property type="component" value="Unassembled WGS sequence"/>
</dbReference>
<feature type="non-terminal residue" evidence="1">
    <location>
        <position position="1"/>
    </location>
</feature>